<evidence type="ECO:0000313" key="4">
    <source>
        <dbReference type="Proteomes" id="UP000020766"/>
    </source>
</evidence>
<gene>
    <name evidence="3" type="ORF">AX13_07070</name>
</gene>
<feature type="domain" description="GP-PDE" evidence="2">
    <location>
        <begin position="33"/>
        <end position="300"/>
    </location>
</feature>
<dbReference type="PANTHER" id="PTHR46211">
    <property type="entry name" value="GLYCEROPHOSPHORYL DIESTER PHOSPHODIESTERASE"/>
    <property type="match status" value="1"/>
</dbReference>
<dbReference type="PANTHER" id="PTHR46211:SF1">
    <property type="entry name" value="GLYCEROPHOSPHODIESTER PHOSPHODIESTERASE, CYTOPLASMIC"/>
    <property type="match status" value="1"/>
</dbReference>
<dbReference type="AlphaFoldDB" id="A0A014P5U9"/>
<keyword evidence="1" id="KW-0732">Signal</keyword>
<dbReference type="Pfam" id="PF03009">
    <property type="entry name" value="GDPD"/>
    <property type="match status" value="1"/>
</dbReference>
<dbReference type="EMBL" id="JBOK01000002">
    <property type="protein sequence ID" value="EXU81555.1"/>
    <property type="molecule type" value="Genomic_DNA"/>
</dbReference>
<sequence>MPVSSRTPLLRSLSLLCVSLSLLPTAQAACLGMELFAHRGAPGHPENSRSAVEAAVRGSWEGAEIDVQTLADGGLAVHHDALTTRTTSIKGRAVRQLPSEAWREVRLRDRDGKLTGETAPFLRDLLPAVQRSGKVLNVEIKEEHRNCQTAEAVVGELLGQLPSGQWTISATEFDHLKCVRKLDAQAYLGAVATDKVSIALSDKRTASRAHLLKSPDISPKVLSQLQREVGKPVGLHVDIYSLRANPNLFADAAHIGMPVFTYSLRGDREHAQDLRRLLRERGLLPTGAIIDGDPASFCAQVAG</sequence>
<dbReference type="PROSITE" id="PS51704">
    <property type="entry name" value="GP_PDE"/>
    <property type="match status" value="1"/>
</dbReference>
<dbReference type="GO" id="GO:0008081">
    <property type="term" value="F:phosphoric diester hydrolase activity"/>
    <property type="evidence" value="ECO:0007669"/>
    <property type="project" value="InterPro"/>
</dbReference>
<organism evidence="3 4">
    <name type="scientific">Comamonas aquatica DA1877</name>
    <dbReference type="NCBI Taxonomy" id="1457173"/>
    <lineage>
        <taxon>Bacteria</taxon>
        <taxon>Pseudomonadati</taxon>
        <taxon>Pseudomonadota</taxon>
        <taxon>Betaproteobacteria</taxon>
        <taxon>Burkholderiales</taxon>
        <taxon>Comamonadaceae</taxon>
        <taxon>Comamonas</taxon>
    </lineage>
</organism>
<dbReference type="SUPFAM" id="SSF51695">
    <property type="entry name" value="PLC-like phosphodiesterases"/>
    <property type="match status" value="1"/>
</dbReference>
<reference evidence="3 4" key="1">
    <citation type="submission" date="2014-01" db="EMBL/GenBank/DDBJ databases">
        <title>Interspecies Systems Biology Uncovers Metabolites Affecting C. elegans Gene Expression and Life History Traits.</title>
        <authorList>
            <person name="Watson E."/>
            <person name="Macneil L.T."/>
            <person name="Ritter A.D."/>
            <person name="Yilmaz L.S."/>
            <person name="Rosebrock A.P."/>
            <person name="Caudy A.A."/>
            <person name="Walhout A.J."/>
        </authorList>
    </citation>
    <scope>NUCLEOTIDE SEQUENCE [LARGE SCALE GENOMIC DNA]</scope>
    <source>
        <strain evidence="3 4">DA1877</strain>
    </source>
</reference>
<evidence type="ECO:0000256" key="1">
    <source>
        <dbReference type="SAM" id="SignalP"/>
    </source>
</evidence>
<dbReference type="InterPro" id="IPR017946">
    <property type="entry name" value="PLC-like_Pdiesterase_TIM-brl"/>
</dbReference>
<name>A0A014P5U9_9BURK</name>
<dbReference type="PATRIC" id="fig|1457173.3.peg.429"/>
<proteinExistence type="predicted"/>
<dbReference type="Proteomes" id="UP000020766">
    <property type="component" value="Unassembled WGS sequence"/>
</dbReference>
<dbReference type="RefSeq" id="WP_051519312.1">
    <property type="nucleotide sequence ID" value="NZ_JBOK01000002.1"/>
</dbReference>
<evidence type="ECO:0000313" key="3">
    <source>
        <dbReference type="EMBL" id="EXU81555.1"/>
    </source>
</evidence>
<protein>
    <recommendedName>
        <fullName evidence="2">GP-PDE domain-containing protein</fullName>
    </recommendedName>
</protein>
<accession>A0A014P5U9</accession>
<dbReference type="GO" id="GO:0006629">
    <property type="term" value="P:lipid metabolic process"/>
    <property type="evidence" value="ECO:0007669"/>
    <property type="project" value="InterPro"/>
</dbReference>
<dbReference type="Gene3D" id="3.20.20.190">
    <property type="entry name" value="Phosphatidylinositol (PI) phosphodiesterase"/>
    <property type="match status" value="1"/>
</dbReference>
<evidence type="ECO:0000259" key="2">
    <source>
        <dbReference type="PROSITE" id="PS51704"/>
    </source>
</evidence>
<keyword evidence="4" id="KW-1185">Reference proteome</keyword>
<dbReference type="InterPro" id="IPR030395">
    <property type="entry name" value="GP_PDE_dom"/>
</dbReference>
<feature type="chain" id="PRO_5001474698" description="GP-PDE domain-containing protein" evidence="1">
    <location>
        <begin position="29"/>
        <end position="303"/>
    </location>
</feature>
<feature type="signal peptide" evidence="1">
    <location>
        <begin position="1"/>
        <end position="28"/>
    </location>
</feature>
<comment type="caution">
    <text evidence="3">The sequence shown here is derived from an EMBL/GenBank/DDBJ whole genome shotgun (WGS) entry which is preliminary data.</text>
</comment>